<dbReference type="InterPro" id="IPR050327">
    <property type="entry name" value="Proton-linked_MCT"/>
</dbReference>
<organism evidence="6 7">
    <name type="scientific">Mangrovimicrobium sediminis</name>
    <dbReference type="NCBI Taxonomy" id="2562682"/>
    <lineage>
        <taxon>Bacteria</taxon>
        <taxon>Pseudomonadati</taxon>
        <taxon>Pseudomonadota</taxon>
        <taxon>Gammaproteobacteria</taxon>
        <taxon>Cellvibrionales</taxon>
        <taxon>Halieaceae</taxon>
        <taxon>Mangrovimicrobium</taxon>
    </lineage>
</organism>
<reference evidence="6 7" key="1">
    <citation type="submission" date="2019-04" db="EMBL/GenBank/DDBJ databases">
        <title>Taxonomy of novel Haliea sp. from mangrove soil of West Coast of India.</title>
        <authorList>
            <person name="Verma A."/>
            <person name="Kumar P."/>
            <person name="Krishnamurthi S."/>
        </authorList>
    </citation>
    <scope>NUCLEOTIDE SEQUENCE [LARGE SCALE GENOMIC DNA]</scope>
    <source>
        <strain evidence="6 7">SAOS-164</strain>
    </source>
</reference>
<keyword evidence="3 4" id="KW-0472">Membrane</keyword>
<dbReference type="Gene3D" id="1.20.1250.20">
    <property type="entry name" value="MFS general substrate transporter like domains"/>
    <property type="match status" value="2"/>
</dbReference>
<evidence type="ECO:0000256" key="1">
    <source>
        <dbReference type="ARBA" id="ARBA00022692"/>
    </source>
</evidence>
<dbReference type="Pfam" id="PF07690">
    <property type="entry name" value="MFS_1"/>
    <property type="match status" value="1"/>
</dbReference>
<feature type="transmembrane region" description="Helical" evidence="4">
    <location>
        <begin position="287"/>
        <end position="311"/>
    </location>
</feature>
<keyword evidence="1 4" id="KW-0812">Transmembrane</keyword>
<feature type="domain" description="Major facilitator superfamily (MFS) profile" evidence="5">
    <location>
        <begin position="1"/>
        <end position="377"/>
    </location>
</feature>
<evidence type="ECO:0000313" key="6">
    <source>
        <dbReference type="EMBL" id="TGD71202.1"/>
    </source>
</evidence>
<gene>
    <name evidence="6" type="ORF">E4634_19520</name>
</gene>
<evidence type="ECO:0000256" key="2">
    <source>
        <dbReference type="ARBA" id="ARBA00022989"/>
    </source>
</evidence>
<protein>
    <submittedName>
        <fullName evidence="6">MFS transporter</fullName>
    </submittedName>
</protein>
<feature type="transmembrane region" description="Helical" evidence="4">
    <location>
        <begin position="198"/>
        <end position="220"/>
    </location>
</feature>
<feature type="transmembrane region" description="Helical" evidence="4">
    <location>
        <begin position="232"/>
        <end position="250"/>
    </location>
</feature>
<accession>A0A4Z0LV55</accession>
<dbReference type="Proteomes" id="UP000298050">
    <property type="component" value="Unassembled WGS sequence"/>
</dbReference>
<dbReference type="PANTHER" id="PTHR11360">
    <property type="entry name" value="MONOCARBOXYLATE TRANSPORTER"/>
    <property type="match status" value="1"/>
</dbReference>
<feature type="transmembrane region" description="Helical" evidence="4">
    <location>
        <begin position="352"/>
        <end position="373"/>
    </location>
</feature>
<feature type="transmembrane region" description="Helical" evidence="4">
    <location>
        <begin position="262"/>
        <end position="281"/>
    </location>
</feature>
<feature type="transmembrane region" description="Helical" evidence="4">
    <location>
        <begin position="323"/>
        <end position="346"/>
    </location>
</feature>
<feature type="transmembrane region" description="Helical" evidence="4">
    <location>
        <begin position="144"/>
        <end position="164"/>
    </location>
</feature>
<sequence length="386" mass="40641">MYVYTMGAFIEPIQKEFGWSRAQISSGITIAAFISAIFCVPVGILVDRIGPRRIGLIGVVLMCGCVALLGTATGDKANWLVLWCLLAVSTLWVQATVWTSAVNSRFERSRGLALAITLSGASLSAAIFPVLATWLIETLGWRHAFMALGGAWLCLVLPVMLIGFRGARDTTPTAQASDSVPPVALSGLSLQQGLRSSALYKLIMAGGFFSFTAIGIVVHFVQILKDAGAEPLAAAGVASLVGIFSIIGRIGTGFLLDRFHGYMVGGVAFLIPILACALLLFDGGNPVSQAIAAAIFGLTLGSEVDVIAYLAAKYFGLKNFGALYGAMVMALSLGVAFGPLGAGLTYDMFDSYAPFLELTAVLMGLSAVALFSLRSTPDAEHYHEQH</sequence>
<dbReference type="OrthoDB" id="3199327at2"/>
<dbReference type="SUPFAM" id="SSF103473">
    <property type="entry name" value="MFS general substrate transporter"/>
    <property type="match status" value="1"/>
</dbReference>
<evidence type="ECO:0000313" key="7">
    <source>
        <dbReference type="Proteomes" id="UP000298050"/>
    </source>
</evidence>
<dbReference type="GO" id="GO:0022857">
    <property type="term" value="F:transmembrane transporter activity"/>
    <property type="evidence" value="ECO:0007669"/>
    <property type="project" value="InterPro"/>
</dbReference>
<evidence type="ECO:0000259" key="5">
    <source>
        <dbReference type="PROSITE" id="PS50850"/>
    </source>
</evidence>
<dbReference type="InterPro" id="IPR011701">
    <property type="entry name" value="MFS"/>
</dbReference>
<keyword evidence="7" id="KW-1185">Reference proteome</keyword>
<keyword evidence="2 4" id="KW-1133">Transmembrane helix</keyword>
<feature type="transmembrane region" description="Helical" evidence="4">
    <location>
        <begin position="24"/>
        <end position="46"/>
    </location>
</feature>
<feature type="transmembrane region" description="Helical" evidence="4">
    <location>
        <begin position="53"/>
        <end position="73"/>
    </location>
</feature>
<dbReference type="InterPro" id="IPR036259">
    <property type="entry name" value="MFS_trans_sf"/>
</dbReference>
<proteinExistence type="predicted"/>
<dbReference type="AlphaFoldDB" id="A0A4Z0LV55"/>
<feature type="transmembrane region" description="Helical" evidence="4">
    <location>
        <begin position="111"/>
        <end position="132"/>
    </location>
</feature>
<evidence type="ECO:0000256" key="3">
    <source>
        <dbReference type="ARBA" id="ARBA00023136"/>
    </source>
</evidence>
<comment type="caution">
    <text evidence="6">The sequence shown here is derived from an EMBL/GenBank/DDBJ whole genome shotgun (WGS) entry which is preliminary data.</text>
</comment>
<dbReference type="CDD" id="cd17355">
    <property type="entry name" value="MFS_YcxA_like"/>
    <property type="match status" value="1"/>
</dbReference>
<dbReference type="PROSITE" id="PS50850">
    <property type="entry name" value="MFS"/>
    <property type="match status" value="1"/>
</dbReference>
<dbReference type="InterPro" id="IPR020846">
    <property type="entry name" value="MFS_dom"/>
</dbReference>
<dbReference type="EMBL" id="SRLE01000015">
    <property type="protein sequence ID" value="TGD71202.1"/>
    <property type="molecule type" value="Genomic_DNA"/>
</dbReference>
<feature type="transmembrane region" description="Helical" evidence="4">
    <location>
        <begin position="79"/>
        <end position="99"/>
    </location>
</feature>
<dbReference type="PANTHER" id="PTHR11360:SF290">
    <property type="entry name" value="MONOCARBOXYLATE MFS PERMEASE"/>
    <property type="match status" value="1"/>
</dbReference>
<evidence type="ECO:0000256" key="4">
    <source>
        <dbReference type="SAM" id="Phobius"/>
    </source>
</evidence>
<name>A0A4Z0LV55_9GAMM</name>